<evidence type="ECO:0000256" key="1">
    <source>
        <dbReference type="ARBA" id="ARBA00022723"/>
    </source>
</evidence>
<dbReference type="PANTHER" id="PTHR35303:SF5">
    <property type="entry name" value="OS02G0197800 PROTEIN"/>
    <property type="match status" value="1"/>
</dbReference>
<name>A0A7S3DHK8_9EUKA</name>
<dbReference type="Gene3D" id="3.30.2020.30">
    <property type="match status" value="1"/>
</dbReference>
<evidence type="ECO:0000313" key="4">
    <source>
        <dbReference type="EMBL" id="CAE0257750.1"/>
    </source>
</evidence>
<dbReference type="AlphaFoldDB" id="A0A7S3DHK8"/>
<keyword evidence="2" id="KW-0408">Iron</keyword>
<gene>
    <name evidence="4" type="ORF">PBIL07802_LOCUS20011</name>
</gene>
<keyword evidence="1" id="KW-0479">Metal-binding</keyword>
<dbReference type="PANTHER" id="PTHR35303">
    <property type="entry name" value="OS02G0197800 PROTEIN"/>
    <property type="match status" value="1"/>
</dbReference>
<evidence type="ECO:0000256" key="2">
    <source>
        <dbReference type="ARBA" id="ARBA00023004"/>
    </source>
</evidence>
<dbReference type="GO" id="GO:0046872">
    <property type="term" value="F:metal ion binding"/>
    <property type="evidence" value="ECO:0007669"/>
    <property type="project" value="UniProtKB-KW"/>
</dbReference>
<feature type="domain" description="Gamma-butyrobetaine hydroxylase-like N-terminal" evidence="3">
    <location>
        <begin position="46"/>
        <end position="122"/>
    </location>
</feature>
<accession>A0A7S3DHK8</accession>
<dbReference type="InterPro" id="IPR038492">
    <property type="entry name" value="GBBH-like_N_sf"/>
</dbReference>
<proteinExistence type="predicted"/>
<reference evidence="4" key="1">
    <citation type="submission" date="2021-01" db="EMBL/GenBank/DDBJ databases">
        <authorList>
            <person name="Corre E."/>
            <person name="Pelletier E."/>
            <person name="Niang G."/>
            <person name="Scheremetjew M."/>
            <person name="Finn R."/>
            <person name="Kale V."/>
            <person name="Holt S."/>
            <person name="Cochrane G."/>
            <person name="Meng A."/>
            <person name="Brown T."/>
            <person name="Cohen L."/>
        </authorList>
    </citation>
    <scope>NUCLEOTIDE SEQUENCE</scope>
    <source>
        <strain evidence="4">NIES-2562</strain>
    </source>
</reference>
<protein>
    <recommendedName>
        <fullName evidence="3">Gamma-butyrobetaine hydroxylase-like N-terminal domain-containing protein</fullName>
    </recommendedName>
</protein>
<dbReference type="Pfam" id="PF06155">
    <property type="entry name" value="GBBH-like_N"/>
    <property type="match status" value="1"/>
</dbReference>
<dbReference type="InterPro" id="IPR010376">
    <property type="entry name" value="GBBH-like_N"/>
</dbReference>
<dbReference type="EMBL" id="HBIB01030882">
    <property type="protein sequence ID" value="CAE0257750.1"/>
    <property type="molecule type" value="Transcribed_RNA"/>
</dbReference>
<sequence>MAAVLIGRLRSAMMPSTIAARSLSSSPSRQRDIKKIKVIKKSEDNATSGLCLTFTDDTQGFLSAELLRVLANDFFPTSSASKRVVWGKENVHIVGAEQCGSYALRLSFSDGYDSTMFPFTMMEEAERSKRKLMRQYMVSLSEKGLSRRPKLKRTPNQK</sequence>
<organism evidence="4">
    <name type="scientific">Palpitomonas bilix</name>
    <dbReference type="NCBI Taxonomy" id="652834"/>
    <lineage>
        <taxon>Eukaryota</taxon>
        <taxon>Eukaryota incertae sedis</taxon>
    </lineage>
</organism>
<evidence type="ECO:0000259" key="3">
    <source>
        <dbReference type="Pfam" id="PF06155"/>
    </source>
</evidence>